<reference evidence="3 4" key="1">
    <citation type="submission" date="2022-04" db="EMBL/GenBank/DDBJ databases">
        <title>Genome sequence of soybean root-associated Caulobacter segnis RL271.</title>
        <authorList>
            <person name="Longley R."/>
            <person name="Bonito G."/>
            <person name="Trigodet F."/>
            <person name="Crosson S."/>
            <person name="Fiebig A."/>
        </authorList>
    </citation>
    <scope>NUCLEOTIDE SEQUENCE [LARGE SCALE GENOMIC DNA]</scope>
    <source>
        <strain evidence="3 4">RL271</strain>
    </source>
</reference>
<dbReference type="Proteomes" id="UP001057520">
    <property type="component" value="Chromosome"/>
</dbReference>
<dbReference type="SUPFAM" id="SSF51905">
    <property type="entry name" value="FAD/NAD(P)-binding domain"/>
    <property type="match status" value="1"/>
</dbReference>
<sequence>MSQDDQILDVAVIGGGPAGLMAAETIARSFGNGAGKSVAVFEKMPTFGRKFLMAGRGGLNLTHAEDFDLFVDRYGARAETLAPMLEAFAPADLVAWAQDLGQPTFVGASGRVFPKAMKASPLLRAWLARLEGLGVQLRTRAEWTGWSADGGLLINGEVVRARTVVLALGGASWPRLGSDAAWVGALEGQGCAVAPFRAANCGFDVAWSTVFRERFAGEPLKNIGLRHGEKGARGDAMVAGYGLEGGAVYALAAPLRDAIEADGRAVLTIDLRPDIPVETLERRLHAPRGGQSLANFLRKAVKLSPVEVNLLREAHGLDLPVAPAALAAAIKAAPIVLTDVQPLDRAISAAGGARFESLDGLALKDRPEVILAGEMLDWEAPTGGYLLQACFASGVAAGKQALARLG</sequence>
<dbReference type="Gene3D" id="3.50.50.60">
    <property type="entry name" value="FAD/NAD(P)-binding domain"/>
    <property type="match status" value="2"/>
</dbReference>
<evidence type="ECO:0000313" key="4">
    <source>
        <dbReference type="Proteomes" id="UP001057520"/>
    </source>
</evidence>
<dbReference type="NCBIfam" id="TIGR03862">
    <property type="entry name" value="flavo_PP4765"/>
    <property type="match status" value="1"/>
</dbReference>
<gene>
    <name evidence="3" type="ORF">MZV50_04975</name>
</gene>
<dbReference type="InterPro" id="IPR004792">
    <property type="entry name" value="BaiN-like"/>
</dbReference>
<organism evidence="3 4">
    <name type="scientific">Caulobacter segnis</name>
    <dbReference type="NCBI Taxonomy" id="88688"/>
    <lineage>
        <taxon>Bacteria</taxon>
        <taxon>Pseudomonadati</taxon>
        <taxon>Pseudomonadota</taxon>
        <taxon>Alphaproteobacteria</taxon>
        <taxon>Caulobacterales</taxon>
        <taxon>Caulobacteraceae</taxon>
        <taxon>Caulobacter</taxon>
    </lineage>
</organism>
<dbReference type="NCBIfam" id="TIGR00275">
    <property type="entry name" value="aminoacetone oxidase family FAD-binding enzyme"/>
    <property type="match status" value="1"/>
</dbReference>
<dbReference type="EMBL" id="CP096040">
    <property type="protein sequence ID" value="USQ96921.1"/>
    <property type="molecule type" value="Genomic_DNA"/>
</dbReference>
<dbReference type="PANTHER" id="PTHR42887:SF1">
    <property type="entry name" value="BLR3961 PROTEIN"/>
    <property type="match status" value="1"/>
</dbReference>
<accession>A0ABY4ZYC6</accession>
<proteinExistence type="predicted"/>
<evidence type="ECO:0000259" key="1">
    <source>
        <dbReference type="Pfam" id="PF03486"/>
    </source>
</evidence>
<keyword evidence="4" id="KW-1185">Reference proteome</keyword>
<feature type="domain" description="RsdA/BaiN/AoA(So)-like Rossmann fold-like" evidence="1">
    <location>
        <begin position="9"/>
        <end position="399"/>
    </location>
</feature>
<dbReference type="InterPro" id="IPR055178">
    <property type="entry name" value="RsdA/BaiN/AoA(So)-like_dom"/>
</dbReference>
<dbReference type="InterPro" id="IPR057661">
    <property type="entry name" value="RsdA/BaiN/AoA(So)_Rossmann"/>
</dbReference>
<protein>
    <submittedName>
        <fullName evidence="3">TIGR03862 family flavoprotein</fullName>
    </submittedName>
</protein>
<dbReference type="SUPFAM" id="SSF160996">
    <property type="entry name" value="HI0933 insert domain-like"/>
    <property type="match status" value="1"/>
</dbReference>
<name>A0ABY4ZYC6_9CAUL</name>
<dbReference type="InterPro" id="IPR022460">
    <property type="entry name" value="Flavoprotein_PP4765"/>
</dbReference>
<evidence type="ECO:0000313" key="3">
    <source>
        <dbReference type="EMBL" id="USQ96921.1"/>
    </source>
</evidence>
<dbReference type="PANTHER" id="PTHR42887">
    <property type="entry name" value="OS12G0638800 PROTEIN"/>
    <property type="match status" value="1"/>
</dbReference>
<dbReference type="Pfam" id="PF22780">
    <property type="entry name" value="HI0933_like_1st"/>
    <property type="match status" value="1"/>
</dbReference>
<dbReference type="InterPro" id="IPR036188">
    <property type="entry name" value="FAD/NAD-bd_sf"/>
</dbReference>
<dbReference type="Pfam" id="PF03486">
    <property type="entry name" value="HI0933_like"/>
    <property type="match status" value="1"/>
</dbReference>
<feature type="domain" description="RsdA/BaiN/AoA(So)-like insert" evidence="2">
    <location>
        <begin position="197"/>
        <end position="348"/>
    </location>
</feature>
<evidence type="ECO:0000259" key="2">
    <source>
        <dbReference type="Pfam" id="PF22780"/>
    </source>
</evidence>